<evidence type="ECO:0000256" key="1">
    <source>
        <dbReference type="ARBA" id="ARBA00001946"/>
    </source>
</evidence>
<comment type="pathway">
    <text evidence="4 16">Purine metabolism; IMP biosynthesis via salvage pathway; IMP from hypoxanthine: step 1/1.</text>
</comment>
<keyword evidence="12 16" id="KW-0547">Nucleotide-binding</keyword>
<dbReference type="AlphaFoldDB" id="A0A099YDA4"/>
<comment type="caution">
    <text evidence="18">The sequence shown here is derived from an EMBL/GenBank/DDBJ whole genome shotgun (WGS) entry which is preliminary data.</text>
</comment>
<proteinExistence type="inferred from homology"/>
<comment type="subcellular location">
    <subcellularLocation>
        <location evidence="3 16">Cytoplasm</location>
    </subcellularLocation>
</comment>
<reference evidence="19" key="2">
    <citation type="submission" date="2023-01" db="EMBL/GenBank/DDBJ databases">
        <title>Genome analysis of 13 Lactobacillus isolated from gut of wild boar.</title>
        <authorList>
            <person name="Papp P."/>
            <person name="Libisch B."/>
            <person name="Nagy T."/>
            <person name="Olasz F."/>
        </authorList>
    </citation>
    <scope>NUCLEOTIDE SEQUENCE</scope>
    <source>
        <strain evidence="19">F108</strain>
    </source>
</reference>
<dbReference type="EC" id="2.4.2.8" evidence="16"/>
<dbReference type="GO" id="GO:0004422">
    <property type="term" value="F:hypoxanthine phosphoribosyltransferase activity"/>
    <property type="evidence" value="ECO:0007669"/>
    <property type="project" value="InterPro"/>
</dbReference>
<dbReference type="UniPathway" id="UPA00909">
    <property type="reaction ID" value="UER00887"/>
</dbReference>
<evidence type="ECO:0000256" key="10">
    <source>
        <dbReference type="ARBA" id="ARBA00022723"/>
    </source>
</evidence>
<comment type="catalytic activity">
    <reaction evidence="14">
        <text>GMP + diphosphate = guanine + 5-phospho-alpha-D-ribose 1-diphosphate</text>
        <dbReference type="Rhea" id="RHEA:25424"/>
        <dbReference type="ChEBI" id="CHEBI:16235"/>
        <dbReference type="ChEBI" id="CHEBI:33019"/>
        <dbReference type="ChEBI" id="CHEBI:58017"/>
        <dbReference type="ChEBI" id="CHEBI:58115"/>
        <dbReference type="EC" id="2.4.2.8"/>
    </reaction>
    <physiologicalReaction direction="right-to-left" evidence="14">
        <dbReference type="Rhea" id="RHEA:25426"/>
    </physiologicalReaction>
</comment>
<evidence type="ECO:0000256" key="2">
    <source>
        <dbReference type="ARBA" id="ARBA00002049"/>
    </source>
</evidence>
<dbReference type="GO" id="GO:0052657">
    <property type="term" value="F:guanine phosphoribosyltransferase activity"/>
    <property type="evidence" value="ECO:0007669"/>
    <property type="project" value="UniProtKB-ARBA"/>
</dbReference>
<comment type="catalytic activity">
    <reaction evidence="15">
        <text>IMP + diphosphate = hypoxanthine + 5-phospho-alpha-D-ribose 1-diphosphate</text>
        <dbReference type="Rhea" id="RHEA:17973"/>
        <dbReference type="ChEBI" id="CHEBI:17368"/>
        <dbReference type="ChEBI" id="CHEBI:33019"/>
        <dbReference type="ChEBI" id="CHEBI:58017"/>
        <dbReference type="ChEBI" id="CHEBI:58053"/>
        <dbReference type="EC" id="2.4.2.8"/>
    </reaction>
    <physiologicalReaction direction="right-to-left" evidence="15">
        <dbReference type="Rhea" id="RHEA:17975"/>
    </physiologicalReaction>
</comment>
<evidence type="ECO:0000256" key="3">
    <source>
        <dbReference type="ARBA" id="ARBA00004496"/>
    </source>
</evidence>
<dbReference type="FunFam" id="3.40.50.2020:FF:000006">
    <property type="entry name" value="Hypoxanthine phosphoribosyltransferase"/>
    <property type="match status" value="1"/>
</dbReference>
<dbReference type="EMBL" id="JAQOND010000001">
    <property type="protein sequence ID" value="MDC2826705.1"/>
    <property type="molecule type" value="Genomic_DNA"/>
</dbReference>
<keyword evidence="9 16" id="KW-0808">Transferase</keyword>
<keyword evidence="7 16" id="KW-0963">Cytoplasm</keyword>
<comment type="pathway">
    <text evidence="5">Purine metabolism; GMP biosynthesis via salvage pathway; GMP from guanine: step 1/1.</text>
</comment>
<dbReference type="CDD" id="cd06223">
    <property type="entry name" value="PRTases_typeI"/>
    <property type="match status" value="1"/>
</dbReference>
<evidence type="ECO:0000256" key="13">
    <source>
        <dbReference type="ARBA" id="ARBA00022842"/>
    </source>
</evidence>
<evidence type="ECO:0000256" key="5">
    <source>
        <dbReference type="ARBA" id="ARBA00004676"/>
    </source>
</evidence>
<sequence>MNNDIERVLYSTEEINAAEDRLAKQINADYADKKPLVVSVLTGAAPFSVDMFKKMTCYAQLDFIDVSSYYGGTESTGTIKLIHDLKADLEGQDVLIMEDIVDTGRTLRYLVDLLGERGANSVKVCTLLDKPEGRKVEIEADYVGFVVPNEFLVGYGLDYQGYYRNLPYVGILKPSVYSK</sequence>
<dbReference type="Pfam" id="PF00156">
    <property type="entry name" value="Pribosyltran"/>
    <property type="match status" value="1"/>
</dbReference>
<evidence type="ECO:0000256" key="8">
    <source>
        <dbReference type="ARBA" id="ARBA00022676"/>
    </source>
</evidence>
<keyword evidence="13 16" id="KW-0460">Magnesium</keyword>
<evidence type="ECO:0000256" key="14">
    <source>
        <dbReference type="ARBA" id="ARBA00048811"/>
    </source>
</evidence>
<keyword evidence="10 16" id="KW-0479">Metal-binding</keyword>
<evidence type="ECO:0000256" key="16">
    <source>
        <dbReference type="RuleBase" id="RU364099"/>
    </source>
</evidence>
<dbReference type="SUPFAM" id="SSF53271">
    <property type="entry name" value="PRTase-like"/>
    <property type="match status" value="1"/>
</dbReference>
<evidence type="ECO:0000313" key="19">
    <source>
        <dbReference type="EMBL" id="MDC2826705.1"/>
    </source>
</evidence>
<dbReference type="GO" id="GO:0032263">
    <property type="term" value="P:GMP salvage"/>
    <property type="evidence" value="ECO:0007669"/>
    <property type="project" value="UniProtKB-UniPathway"/>
</dbReference>
<comment type="cofactor">
    <cofactor evidence="1 16">
        <name>Mg(2+)</name>
        <dbReference type="ChEBI" id="CHEBI:18420"/>
    </cofactor>
</comment>
<dbReference type="GO" id="GO:0032264">
    <property type="term" value="P:IMP salvage"/>
    <property type="evidence" value="ECO:0007669"/>
    <property type="project" value="UniProtKB-UniPathway"/>
</dbReference>
<dbReference type="GO" id="GO:0000166">
    <property type="term" value="F:nucleotide binding"/>
    <property type="evidence" value="ECO:0007669"/>
    <property type="project" value="UniProtKB-KW"/>
</dbReference>
<dbReference type="EMBL" id="JROC01000031">
    <property type="protein sequence ID" value="KGL66883.1"/>
    <property type="molecule type" value="Genomic_DNA"/>
</dbReference>
<evidence type="ECO:0000256" key="6">
    <source>
        <dbReference type="ARBA" id="ARBA00008391"/>
    </source>
</evidence>
<evidence type="ECO:0000256" key="4">
    <source>
        <dbReference type="ARBA" id="ARBA00004669"/>
    </source>
</evidence>
<dbReference type="Proteomes" id="UP000030001">
    <property type="component" value="Unassembled WGS sequence"/>
</dbReference>
<accession>A0A099YDA4</accession>
<keyword evidence="8 16" id="KW-0328">Glycosyltransferase</keyword>
<dbReference type="PANTHER" id="PTHR43340:SF1">
    <property type="entry name" value="HYPOXANTHINE PHOSPHORIBOSYLTRANSFERASE"/>
    <property type="match status" value="1"/>
</dbReference>
<keyword evidence="11 16" id="KW-0660">Purine salvage</keyword>
<dbReference type="Proteomes" id="UP001218021">
    <property type="component" value="Unassembled WGS sequence"/>
</dbReference>
<comment type="similarity">
    <text evidence="6 16">Belongs to the purine/pyrimidine phosphoribosyltransferase family.</text>
</comment>
<dbReference type="UniPathway" id="UPA00591">
    <property type="reaction ID" value="UER00648"/>
</dbReference>
<reference evidence="18 20" key="1">
    <citation type="submission" date="2014-09" db="EMBL/GenBank/DDBJ databases">
        <title>Lactobacillus mucosae CRL573 Genome Sequencing.</title>
        <authorList>
            <person name="Bleckwedel J."/>
            <person name="Teran L.C."/>
            <person name="Bonacina J."/>
            <person name="Saavedra L."/>
            <person name="Mozzi F.B."/>
            <person name="Raya R.R."/>
        </authorList>
    </citation>
    <scope>NUCLEOTIDE SEQUENCE [LARGE SCALE GENOMIC DNA]</scope>
    <source>
        <strain evidence="18 20">CRL573</strain>
    </source>
</reference>
<protein>
    <recommendedName>
        <fullName evidence="16">Hypoxanthine phosphoribosyltransferase</fullName>
        <ecNumber evidence="16">2.4.2.8</ecNumber>
    </recommendedName>
</protein>
<dbReference type="InterPro" id="IPR029057">
    <property type="entry name" value="PRTase-like"/>
</dbReference>
<dbReference type="RefSeq" id="WP_033935260.1">
    <property type="nucleotide sequence ID" value="NZ_CP049766.1"/>
</dbReference>
<evidence type="ECO:0000256" key="7">
    <source>
        <dbReference type="ARBA" id="ARBA00022490"/>
    </source>
</evidence>
<evidence type="ECO:0000256" key="11">
    <source>
        <dbReference type="ARBA" id="ARBA00022726"/>
    </source>
</evidence>
<dbReference type="InterPro" id="IPR000836">
    <property type="entry name" value="PRTase_dom"/>
</dbReference>
<dbReference type="GO" id="GO:0005829">
    <property type="term" value="C:cytosol"/>
    <property type="evidence" value="ECO:0007669"/>
    <property type="project" value="TreeGrafter"/>
</dbReference>
<evidence type="ECO:0000256" key="12">
    <source>
        <dbReference type="ARBA" id="ARBA00022741"/>
    </source>
</evidence>
<evidence type="ECO:0000256" key="15">
    <source>
        <dbReference type="ARBA" id="ARBA00049402"/>
    </source>
</evidence>
<dbReference type="Gene3D" id="3.40.50.2020">
    <property type="match status" value="1"/>
</dbReference>
<organism evidence="18 20">
    <name type="scientific">Limosilactobacillus mucosae</name>
    <name type="common">Lactobacillus mucosae</name>
    <dbReference type="NCBI Taxonomy" id="97478"/>
    <lineage>
        <taxon>Bacteria</taxon>
        <taxon>Bacillati</taxon>
        <taxon>Bacillota</taxon>
        <taxon>Bacilli</taxon>
        <taxon>Lactobacillales</taxon>
        <taxon>Lactobacillaceae</taxon>
        <taxon>Limosilactobacillus</taxon>
    </lineage>
</organism>
<dbReference type="GO" id="GO:0006166">
    <property type="term" value="P:purine ribonucleoside salvage"/>
    <property type="evidence" value="ECO:0007669"/>
    <property type="project" value="UniProtKB-KW"/>
</dbReference>
<evidence type="ECO:0000259" key="17">
    <source>
        <dbReference type="Pfam" id="PF00156"/>
    </source>
</evidence>
<feature type="domain" description="Phosphoribosyltransferase" evidence="17">
    <location>
        <begin position="13"/>
        <end position="160"/>
    </location>
</feature>
<dbReference type="InterPro" id="IPR050408">
    <property type="entry name" value="HGPRT"/>
</dbReference>
<gene>
    <name evidence="19" type="primary">hpt</name>
    <name evidence="18" type="ORF">LX03_05140</name>
    <name evidence="19" type="ORF">PO158_00030</name>
</gene>
<dbReference type="GO" id="GO:0046100">
    <property type="term" value="P:hypoxanthine metabolic process"/>
    <property type="evidence" value="ECO:0007669"/>
    <property type="project" value="TreeGrafter"/>
</dbReference>
<evidence type="ECO:0000313" key="18">
    <source>
        <dbReference type="EMBL" id="KGL66883.1"/>
    </source>
</evidence>
<comment type="function">
    <text evidence="2">Purine salvage pathway enzyme that catalyzes the transfer of the ribosyl-5-phosphate group from 5-phospho-alpha-D-ribose 1-diphosphate (PRPP) to the N9 position of the 6-oxopurines hypoxanthine and guanine to form the corresponding ribonucleotides IMP (inosine 5'-monophosphate) and GMP (guanosine 5'-monophosphate), with the release of PPi.</text>
</comment>
<name>A0A099YDA4_LIMMU</name>
<dbReference type="PANTHER" id="PTHR43340">
    <property type="entry name" value="HYPOXANTHINE-GUANINE PHOSPHORIBOSYLTRANSFERASE"/>
    <property type="match status" value="1"/>
</dbReference>
<dbReference type="NCBIfam" id="TIGR01203">
    <property type="entry name" value="HGPRTase"/>
    <property type="match status" value="1"/>
</dbReference>
<dbReference type="GO" id="GO:0006178">
    <property type="term" value="P:guanine salvage"/>
    <property type="evidence" value="ECO:0007669"/>
    <property type="project" value="TreeGrafter"/>
</dbReference>
<dbReference type="GO" id="GO:0000287">
    <property type="term" value="F:magnesium ion binding"/>
    <property type="evidence" value="ECO:0007669"/>
    <property type="project" value="TreeGrafter"/>
</dbReference>
<dbReference type="InterPro" id="IPR005904">
    <property type="entry name" value="Hxn_phspho_trans"/>
</dbReference>
<evidence type="ECO:0000313" key="20">
    <source>
        <dbReference type="Proteomes" id="UP000030001"/>
    </source>
</evidence>
<evidence type="ECO:0000256" key="9">
    <source>
        <dbReference type="ARBA" id="ARBA00022679"/>
    </source>
</evidence>